<sequence>MPTFDEEILRHAGAKFFTKLDARHGYWSLVLDEESSQLTPFNTPYGPYKFKRMQFGLISAQDEFQCCMEEAFEGIQGFSVIVDDIIISGKTIEEHDANVRSALIRASAKGVKLNLQKCVFKCNSIPYFGRVISENGIHPDPQKVRALREMRTPNTDNIKMNSRQY</sequence>
<proteinExistence type="predicted"/>
<evidence type="ECO:0000259" key="1">
    <source>
        <dbReference type="Pfam" id="PF00078"/>
    </source>
</evidence>
<dbReference type="Gene3D" id="3.10.10.10">
    <property type="entry name" value="HIV Type 1 Reverse Transcriptase, subunit A, domain 1"/>
    <property type="match status" value="1"/>
</dbReference>
<gene>
    <name evidence="2" type="ORF">QYM36_016617</name>
</gene>
<dbReference type="InterPro" id="IPR050951">
    <property type="entry name" value="Retrovirus_Pol_polyprotein"/>
</dbReference>
<evidence type="ECO:0000313" key="3">
    <source>
        <dbReference type="Proteomes" id="UP001187531"/>
    </source>
</evidence>
<protein>
    <recommendedName>
        <fullName evidence="1">Reverse transcriptase domain-containing protein</fullName>
    </recommendedName>
</protein>
<reference evidence="2" key="1">
    <citation type="submission" date="2023-07" db="EMBL/GenBank/DDBJ databases">
        <title>Chromosome-level genome assembly of Artemia franciscana.</title>
        <authorList>
            <person name="Jo E."/>
        </authorList>
    </citation>
    <scope>NUCLEOTIDE SEQUENCE</scope>
    <source>
        <tissue evidence="2">Whole body</tissue>
    </source>
</reference>
<dbReference type="Gene3D" id="3.30.70.270">
    <property type="match status" value="1"/>
</dbReference>
<keyword evidence="3" id="KW-1185">Reference proteome</keyword>
<name>A0AA88KVY8_ARTSF</name>
<dbReference type="InterPro" id="IPR043502">
    <property type="entry name" value="DNA/RNA_pol_sf"/>
</dbReference>
<dbReference type="AlphaFoldDB" id="A0AA88KVY8"/>
<organism evidence="2 3">
    <name type="scientific">Artemia franciscana</name>
    <name type="common">Brine shrimp</name>
    <name type="synonym">Artemia sanfranciscana</name>
    <dbReference type="NCBI Taxonomy" id="6661"/>
    <lineage>
        <taxon>Eukaryota</taxon>
        <taxon>Metazoa</taxon>
        <taxon>Ecdysozoa</taxon>
        <taxon>Arthropoda</taxon>
        <taxon>Crustacea</taxon>
        <taxon>Branchiopoda</taxon>
        <taxon>Anostraca</taxon>
        <taxon>Artemiidae</taxon>
        <taxon>Artemia</taxon>
    </lineage>
</organism>
<comment type="caution">
    <text evidence="2">The sequence shown here is derived from an EMBL/GenBank/DDBJ whole genome shotgun (WGS) entry which is preliminary data.</text>
</comment>
<dbReference type="PANTHER" id="PTHR37984">
    <property type="entry name" value="PROTEIN CBG26694"/>
    <property type="match status" value="1"/>
</dbReference>
<dbReference type="PANTHER" id="PTHR37984:SF7">
    <property type="entry name" value="INTEGRASE CATALYTIC DOMAIN-CONTAINING PROTEIN"/>
    <property type="match status" value="1"/>
</dbReference>
<dbReference type="CDD" id="cd01647">
    <property type="entry name" value="RT_LTR"/>
    <property type="match status" value="1"/>
</dbReference>
<dbReference type="Pfam" id="PF00078">
    <property type="entry name" value="RVT_1"/>
    <property type="match status" value="1"/>
</dbReference>
<dbReference type="InterPro" id="IPR043128">
    <property type="entry name" value="Rev_trsase/Diguanyl_cyclase"/>
</dbReference>
<dbReference type="EMBL" id="JAVRJZ010000021">
    <property type="protein sequence ID" value="KAK2704276.1"/>
    <property type="molecule type" value="Genomic_DNA"/>
</dbReference>
<accession>A0AA88KVY8</accession>
<dbReference type="InterPro" id="IPR000477">
    <property type="entry name" value="RT_dom"/>
</dbReference>
<dbReference type="GO" id="GO:0071897">
    <property type="term" value="P:DNA biosynthetic process"/>
    <property type="evidence" value="ECO:0007669"/>
    <property type="project" value="UniProtKB-ARBA"/>
</dbReference>
<evidence type="ECO:0000313" key="2">
    <source>
        <dbReference type="EMBL" id="KAK2704276.1"/>
    </source>
</evidence>
<dbReference type="Proteomes" id="UP001187531">
    <property type="component" value="Unassembled WGS sequence"/>
</dbReference>
<feature type="domain" description="Reverse transcriptase" evidence="1">
    <location>
        <begin position="8"/>
        <end position="129"/>
    </location>
</feature>
<dbReference type="SUPFAM" id="SSF56672">
    <property type="entry name" value="DNA/RNA polymerases"/>
    <property type="match status" value="1"/>
</dbReference>